<dbReference type="EMBL" id="KZ995729">
    <property type="protein sequence ID" value="RKO90090.1"/>
    <property type="molecule type" value="Genomic_DNA"/>
</dbReference>
<dbReference type="OrthoDB" id="2157547at2759"/>
<evidence type="ECO:0000256" key="2">
    <source>
        <dbReference type="SAM" id="MobiDB-lite"/>
    </source>
</evidence>
<dbReference type="SMART" id="SM00233">
    <property type="entry name" value="PH"/>
    <property type="match status" value="1"/>
</dbReference>
<protein>
    <recommendedName>
        <fullName evidence="3">PH domain-containing protein</fullName>
    </recommendedName>
</protein>
<evidence type="ECO:0000259" key="3">
    <source>
        <dbReference type="PROSITE" id="PS50003"/>
    </source>
</evidence>
<sequence>MNAPLAPARANSLPLQHLHTDNPHLDVGFLADLLHRSSNPPPFRPPTTALPAFPAPSPLPPSPSSTAPESRSTPITATDKFASLLLDLRSAMRDLDPSHPDAHPAQPDLEERVVEDEPDDHDDDFVDCYSGGSMDGAGISPTNAPTSIGYRDHVVLASAGGPVLQSCLARRRPTGGLRVVAARESSSPVRSDAPAWTAAPPRPLCGDVLPVASHSGYVKKLSSFQRPGSLRFLVLAGSVLYLFRSHHEDEAASMQLPVASTSHATASERGSWIIEVRAENTTSDEGVVVPRTWVLQAGSKDEMVAWLAALKGAINLSYLVKSPLSTRQLSLNTQLNASAVGAFQPNHGYTYGTRAQASPTDSTLPSPSLASVLAVLDVQHRQHGIRSGAVGAPLTPPVTPPGTPPPSYAASIPLPAHFDVNALATSPDELFTPEPSSPRNQSAAVRTKNHRPSQTPSSSTSSSASLPLADTDVSLSSAAPTPASDAVSIAPSKADIKAMKKERKAIEKAEKQAIKAAAKAKREKLNAERRAVMGRLDDLGFIVL</sequence>
<dbReference type="Pfam" id="PF00169">
    <property type="entry name" value="PH"/>
    <property type="match status" value="1"/>
</dbReference>
<gene>
    <name evidence="4" type="ORF">BDK51DRAFT_52309</name>
</gene>
<dbReference type="AlphaFoldDB" id="A0A4P9WGD8"/>
<dbReference type="Proteomes" id="UP000269721">
    <property type="component" value="Unassembled WGS sequence"/>
</dbReference>
<name>A0A4P9WGD8_9FUNG</name>
<evidence type="ECO:0000313" key="4">
    <source>
        <dbReference type="EMBL" id="RKO90090.1"/>
    </source>
</evidence>
<dbReference type="InterPro" id="IPR011993">
    <property type="entry name" value="PH-like_dom_sf"/>
</dbReference>
<dbReference type="PROSITE" id="PS50003">
    <property type="entry name" value="PH_DOMAIN"/>
    <property type="match status" value="1"/>
</dbReference>
<organism evidence="4 5">
    <name type="scientific">Blyttiomyces helicus</name>
    <dbReference type="NCBI Taxonomy" id="388810"/>
    <lineage>
        <taxon>Eukaryota</taxon>
        <taxon>Fungi</taxon>
        <taxon>Fungi incertae sedis</taxon>
        <taxon>Chytridiomycota</taxon>
        <taxon>Chytridiomycota incertae sedis</taxon>
        <taxon>Chytridiomycetes</taxon>
        <taxon>Chytridiomycetes incertae sedis</taxon>
        <taxon>Blyttiomyces</taxon>
    </lineage>
</organism>
<feature type="region of interest" description="Disordered" evidence="2">
    <location>
        <begin position="94"/>
        <end position="121"/>
    </location>
</feature>
<feature type="compositionally biased region" description="Low complexity" evidence="2">
    <location>
        <begin position="455"/>
        <end position="467"/>
    </location>
</feature>
<feature type="compositionally biased region" description="Pro residues" evidence="2">
    <location>
        <begin position="394"/>
        <end position="407"/>
    </location>
</feature>
<feature type="domain" description="PH" evidence="3">
    <location>
        <begin position="211"/>
        <end position="315"/>
    </location>
</feature>
<feature type="region of interest" description="Disordered" evidence="2">
    <location>
        <begin position="38"/>
        <end position="75"/>
    </location>
</feature>
<feature type="region of interest" description="Disordered" evidence="2">
    <location>
        <begin position="387"/>
        <end position="412"/>
    </location>
</feature>
<keyword evidence="1" id="KW-0175">Coiled coil</keyword>
<keyword evidence="5" id="KW-1185">Reference proteome</keyword>
<accession>A0A4P9WGD8</accession>
<feature type="coiled-coil region" evidence="1">
    <location>
        <begin position="496"/>
        <end position="530"/>
    </location>
</feature>
<proteinExistence type="predicted"/>
<dbReference type="CDD" id="cd00821">
    <property type="entry name" value="PH"/>
    <property type="match status" value="1"/>
</dbReference>
<dbReference type="InterPro" id="IPR001849">
    <property type="entry name" value="PH_domain"/>
</dbReference>
<dbReference type="Gene3D" id="2.30.29.30">
    <property type="entry name" value="Pleckstrin-homology domain (PH domain)/Phosphotyrosine-binding domain (PTB)"/>
    <property type="match status" value="1"/>
</dbReference>
<reference evidence="5" key="1">
    <citation type="journal article" date="2018" name="Nat. Microbiol.">
        <title>Leveraging single-cell genomics to expand the fungal tree of life.</title>
        <authorList>
            <person name="Ahrendt S.R."/>
            <person name="Quandt C.A."/>
            <person name="Ciobanu D."/>
            <person name="Clum A."/>
            <person name="Salamov A."/>
            <person name="Andreopoulos B."/>
            <person name="Cheng J.F."/>
            <person name="Woyke T."/>
            <person name="Pelin A."/>
            <person name="Henrissat B."/>
            <person name="Reynolds N.K."/>
            <person name="Benny G.L."/>
            <person name="Smith M.E."/>
            <person name="James T.Y."/>
            <person name="Grigoriev I.V."/>
        </authorList>
    </citation>
    <scope>NUCLEOTIDE SEQUENCE [LARGE SCALE GENOMIC DNA]</scope>
</reference>
<feature type="region of interest" description="Disordered" evidence="2">
    <location>
        <begin position="427"/>
        <end position="467"/>
    </location>
</feature>
<feature type="compositionally biased region" description="Pro residues" evidence="2">
    <location>
        <begin position="53"/>
        <end position="63"/>
    </location>
</feature>
<evidence type="ECO:0000256" key="1">
    <source>
        <dbReference type="SAM" id="Coils"/>
    </source>
</evidence>
<dbReference type="SUPFAM" id="SSF50729">
    <property type="entry name" value="PH domain-like"/>
    <property type="match status" value="1"/>
</dbReference>
<evidence type="ECO:0000313" key="5">
    <source>
        <dbReference type="Proteomes" id="UP000269721"/>
    </source>
</evidence>
<feature type="compositionally biased region" description="Low complexity" evidence="2">
    <location>
        <begin position="64"/>
        <end position="74"/>
    </location>
</feature>